<keyword evidence="2" id="KW-0472">Membrane</keyword>
<keyword evidence="2" id="KW-0812">Transmembrane</keyword>
<sequence>MSDMESSVQQSTASSLPASDVGIKPAGTSGGPAVMSSNIAEYIGFSKLLWLGYAASLVLAAAMGASSFWIEDTRNGMANPAWCYAVTEGTSVIMLFALTPALLWLTARLDPKRIGWPRVVANHLAGFALGSAAHIAGMAALRYAIFPLFGRDYSFGVPGNLGLQLVYEVRKDAAIYLGMVALIWLVAMARRRAQVVVQQVVVQRMASAGPRRLEIRDGAQRIFVDPAEILWAEAAGNYVELHLAGRSLLQRQTLSSLEQELSDQEFVRIHRSRLVNRRHVRSMAGNDSGDFTVTLSDGRQIGGGRRWRQSLAL</sequence>
<evidence type="ECO:0000259" key="3">
    <source>
        <dbReference type="PROSITE" id="PS50930"/>
    </source>
</evidence>
<feature type="domain" description="HTH LytTR-type" evidence="3">
    <location>
        <begin position="213"/>
        <end position="313"/>
    </location>
</feature>
<name>A0A516GZT2_9PROT</name>
<evidence type="ECO:0000313" key="4">
    <source>
        <dbReference type="EMBL" id="QDO97041.1"/>
    </source>
</evidence>
<dbReference type="Gene3D" id="2.40.50.1020">
    <property type="entry name" value="LytTr DNA-binding domain"/>
    <property type="match status" value="1"/>
</dbReference>
<evidence type="ECO:0000313" key="5">
    <source>
        <dbReference type="Proteomes" id="UP000317496"/>
    </source>
</evidence>
<dbReference type="AlphaFoldDB" id="A0A516GZT2"/>
<gene>
    <name evidence="4" type="ORF">FNB15_07030</name>
</gene>
<organism evidence="4 5">
    <name type="scientific">Ferrovibrio terrae</name>
    <dbReference type="NCBI Taxonomy" id="2594003"/>
    <lineage>
        <taxon>Bacteria</taxon>
        <taxon>Pseudomonadati</taxon>
        <taxon>Pseudomonadota</taxon>
        <taxon>Alphaproteobacteria</taxon>
        <taxon>Rhodospirillales</taxon>
        <taxon>Rhodospirillaceae</taxon>
        <taxon>Ferrovibrio</taxon>
    </lineage>
</organism>
<dbReference type="PIRSF" id="PIRSF031767">
    <property type="entry name" value="MHYE_LytTR"/>
    <property type="match status" value="1"/>
</dbReference>
<dbReference type="PANTHER" id="PTHR37299:SF1">
    <property type="entry name" value="STAGE 0 SPORULATION PROTEIN A HOMOLOG"/>
    <property type="match status" value="1"/>
</dbReference>
<feature type="transmembrane region" description="Helical" evidence="2">
    <location>
        <begin position="48"/>
        <end position="70"/>
    </location>
</feature>
<protein>
    <submittedName>
        <fullName evidence="4">LytTR family transcriptional regulator</fullName>
    </submittedName>
</protein>
<feature type="region of interest" description="Disordered" evidence="1">
    <location>
        <begin position="1"/>
        <end position="23"/>
    </location>
</feature>
<feature type="transmembrane region" description="Helical" evidence="2">
    <location>
        <begin position="90"/>
        <end position="107"/>
    </location>
</feature>
<dbReference type="InterPro" id="IPR007492">
    <property type="entry name" value="LytTR_DNA-bd_dom"/>
</dbReference>
<dbReference type="KEGG" id="fer:FNB15_07030"/>
<dbReference type="InterPro" id="IPR046947">
    <property type="entry name" value="LytR-like"/>
</dbReference>
<dbReference type="Pfam" id="PF04397">
    <property type="entry name" value="LytTR"/>
    <property type="match status" value="1"/>
</dbReference>
<reference evidence="4 5" key="1">
    <citation type="submission" date="2019-07" db="EMBL/GenBank/DDBJ databases">
        <title>Genome sequencing for Ferrovibrio sp. K5.</title>
        <authorList>
            <person name="Park S.-J."/>
        </authorList>
    </citation>
    <scope>NUCLEOTIDE SEQUENCE [LARGE SCALE GENOMIC DNA]</scope>
    <source>
        <strain evidence="4 5">K5</strain>
    </source>
</reference>
<dbReference type="SMART" id="SM00850">
    <property type="entry name" value="LytTR"/>
    <property type="match status" value="1"/>
</dbReference>
<dbReference type="EMBL" id="CP041636">
    <property type="protein sequence ID" value="QDO97041.1"/>
    <property type="molecule type" value="Genomic_DNA"/>
</dbReference>
<dbReference type="Proteomes" id="UP000317496">
    <property type="component" value="Chromosome"/>
</dbReference>
<dbReference type="OrthoDB" id="9781059at2"/>
<dbReference type="GO" id="GO:0003677">
    <property type="term" value="F:DNA binding"/>
    <property type="evidence" value="ECO:0007669"/>
    <property type="project" value="InterPro"/>
</dbReference>
<evidence type="ECO:0000256" key="1">
    <source>
        <dbReference type="SAM" id="MobiDB-lite"/>
    </source>
</evidence>
<dbReference type="PANTHER" id="PTHR37299">
    <property type="entry name" value="TRANSCRIPTIONAL REGULATOR-RELATED"/>
    <property type="match status" value="1"/>
</dbReference>
<dbReference type="GO" id="GO:0000156">
    <property type="term" value="F:phosphorelay response regulator activity"/>
    <property type="evidence" value="ECO:0007669"/>
    <property type="project" value="InterPro"/>
</dbReference>
<keyword evidence="5" id="KW-1185">Reference proteome</keyword>
<keyword evidence="2" id="KW-1133">Transmembrane helix</keyword>
<feature type="transmembrane region" description="Helical" evidence="2">
    <location>
        <begin position="173"/>
        <end position="189"/>
    </location>
</feature>
<proteinExistence type="predicted"/>
<dbReference type="PROSITE" id="PS50930">
    <property type="entry name" value="HTH_LYTTR"/>
    <property type="match status" value="1"/>
</dbReference>
<accession>A0A516GZT2</accession>
<dbReference type="InterPro" id="IPR012379">
    <property type="entry name" value="LytTR_MHYE"/>
</dbReference>
<evidence type="ECO:0000256" key="2">
    <source>
        <dbReference type="SAM" id="Phobius"/>
    </source>
</evidence>
<feature type="compositionally biased region" description="Polar residues" evidence="1">
    <location>
        <begin position="1"/>
        <end position="17"/>
    </location>
</feature>
<feature type="transmembrane region" description="Helical" evidence="2">
    <location>
        <begin position="119"/>
        <end position="145"/>
    </location>
</feature>